<dbReference type="HAMAP" id="MF_00303">
    <property type="entry name" value="Trigger_factor_Tig"/>
    <property type="match status" value="1"/>
</dbReference>
<dbReference type="GO" id="GO:0043022">
    <property type="term" value="F:ribosome binding"/>
    <property type="evidence" value="ECO:0007669"/>
    <property type="project" value="TreeGrafter"/>
</dbReference>
<dbReference type="GO" id="GO:0051083">
    <property type="term" value="P:'de novo' cotranslational protein folding"/>
    <property type="evidence" value="ECO:0007669"/>
    <property type="project" value="TreeGrafter"/>
</dbReference>
<dbReference type="EMBL" id="UHIC01000001">
    <property type="protein sequence ID" value="SUO97483.1"/>
    <property type="molecule type" value="Genomic_DNA"/>
</dbReference>
<dbReference type="GO" id="GO:0015031">
    <property type="term" value="P:protein transport"/>
    <property type="evidence" value="ECO:0007669"/>
    <property type="project" value="UniProtKB-UniRule"/>
</dbReference>
<dbReference type="InterPro" id="IPR008880">
    <property type="entry name" value="Trigger_fac_C"/>
</dbReference>
<evidence type="ECO:0000256" key="12">
    <source>
        <dbReference type="PROSITE-ProRule" id="PRU00277"/>
    </source>
</evidence>
<dbReference type="Proteomes" id="UP000254601">
    <property type="component" value="Unassembled WGS sequence"/>
</dbReference>
<gene>
    <name evidence="11 15" type="primary">tig</name>
    <name evidence="15" type="ORF">NCTC13337_02453</name>
</gene>
<sequence>MESSIEKLDGLAHKITIEVPAEKIDHATIERLKALRPRVRVDGFRPGKVPPHIMKQRYGESARQDVLEDEIEIAYREAIGKTDLSPVAPPKIELISGFKEGEPLKFSATFEVMPEIEVKGLDTLEITLPKSEIQDKDVEEMVQTLRRQQATFHENAEKTTAENDRVTVDFIGKIDGEAFEGGSGENVAVLIGGGQMLPDFEDGLKGAKLGEEKTFDVQFPENYPSEQLAGKTAQFTATVKKIEEMYLPELDAKFIENFGIDGNNEEAFKKAIRENMERELENALRRIRRERMFDAILEHNTDLAIPHSALDQEMNRMGEEINLSKQVPDHEQRHQILHQLFEPQAKRRLQLGFLLSQLFEERNIELDQERVDARLASIASTYEDPEEVKAWYKNDKQAKINLESAILEEQLIDQLYEKAKVSDEDKTFQEVMAINSQIRN</sequence>
<evidence type="ECO:0000256" key="11">
    <source>
        <dbReference type="HAMAP-Rule" id="MF_00303"/>
    </source>
</evidence>
<dbReference type="GO" id="GO:0043335">
    <property type="term" value="P:protein unfolding"/>
    <property type="evidence" value="ECO:0007669"/>
    <property type="project" value="TreeGrafter"/>
</dbReference>
<evidence type="ECO:0000256" key="2">
    <source>
        <dbReference type="ARBA" id="ARBA00005464"/>
    </source>
</evidence>
<evidence type="ECO:0000313" key="15">
    <source>
        <dbReference type="EMBL" id="SUO97483.1"/>
    </source>
</evidence>
<reference evidence="15 16" key="1">
    <citation type="submission" date="2018-06" db="EMBL/GenBank/DDBJ databases">
        <authorList>
            <consortium name="Pathogen Informatics"/>
            <person name="Doyle S."/>
        </authorList>
    </citation>
    <scope>NUCLEOTIDE SEQUENCE [LARGE SCALE GENOMIC DNA]</scope>
    <source>
        <strain evidence="15 16">NCTC13337</strain>
    </source>
</reference>
<dbReference type="InterPro" id="IPR005215">
    <property type="entry name" value="Trig_fac"/>
</dbReference>
<comment type="catalytic activity">
    <reaction evidence="1 11 12">
        <text>[protein]-peptidylproline (omega=180) = [protein]-peptidylproline (omega=0)</text>
        <dbReference type="Rhea" id="RHEA:16237"/>
        <dbReference type="Rhea" id="RHEA-COMP:10747"/>
        <dbReference type="Rhea" id="RHEA-COMP:10748"/>
        <dbReference type="ChEBI" id="CHEBI:83833"/>
        <dbReference type="ChEBI" id="CHEBI:83834"/>
        <dbReference type="EC" id="5.2.1.8"/>
    </reaction>
</comment>
<evidence type="ECO:0000256" key="7">
    <source>
        <dbReference type="ARBA" id="ARBA00023186"/>
    </source>
</evidence>
<evidence type="ECO:0000256" key="4">
    <source>
        <dbReference type="ARBA" id="ARBA00016902"/>
    </source>
</evidence>
<dbReference type="PANTHER" id="PTHR30560">
    <property type="entry name" value="TRIGGER FACTOR CHAPERONE AND PEPTIDYL-PROLYL CIS/TRANS ISOMERASE"/>
    <property type="match status" value="1"/>
</dbReference>
<dbReference type="InterPro" id="IPR027304">
    <property type="entry name" value="Trigger_fact/SurA_dom_sf"/>
</dbReference>
<keyword evidence="8 11" id="KW-0413">Isomerase</keyword>
<evidence type="ECO:0000256" key="5">
    <source>
        <dbReference type="ARBA" id="ARBA00022618"/>
    </source>
</evidence>
<dbReference type="NCBIfam" id="TIGR00115">
    <property type="entry name" value="tig"/>
    <property type="match status" value="1"/>
</dbReference>
<keyword evidence="11" id="KW-0963">Cytoplasm</keyword>
<dbReference type="SUPFAM" id="SSF102735">
    <property type="entry name" value="Trigger factor ribosome-binding domain"/>
    <property type="match status" value="1"/>
</dbReference>
<dbReference type="PANTHER" id="PTHR30560:SF3">
    <property type="entry name" value="TRIGGER FACTOR-LIKE PROTEIN TIG, CHLOROPLASTIC"/>
    <property type="match status" value="1"/>
</dbReference>
<evidence type="ECO:0000256" key="13">
    <source>
        <dbReference type="RuleBase" id="RU003914"/>
    </source>
</evidence>
<keyword evidence="5 11" id="KW-0132">Cell division</keyword>
<comment type="similarity">
    <text evidence="2 11 13">Belongs to the FKBP-type PPIase family. Tig subfamily.</text>
</comment>
<proteinExistence type="inferred from homology"/>
<dbReference type="FunFam" id="3.10.50.40:FF:000001">
    <property type="entry name" value="Trigger factor"/>
    <property type="match status" value="1"/>
</dbReference>
<dbReference type="Gene3D" id="3.30.70.1050">
    <property type="entry name" value="Trigger factor ribosome-binding domain"/>
    <property type="match status" value="1"/>
</dbReference>
<dbReference type="GO" id="GO:0051301">
    <property type="term" value="P:cell division"/>
    <property type="evidence" value="ECO:0007669"/>
    <property type="project" value="UniProtKB-KW"/>
</dbReference>
<dbReference type="SUPFAM" id="SSF54534">
    <property type="entry name" value="FKBP-like"/>
    <property type="match status" value="1"/>
</dbReference>
<dbReference type="SUPFAM" id="SSF109998">
    <property type="entry name" value="Triger factor/SurA peptide-binding domain-like"/>
    <property type="match status" value="1"/>
</dbReference>
<dbReference type="PIRSF" id="PIRSF003095">
    <property type="entry name" value="Trigger_factor"/>
    <property type="match status" value="1"/>
</dbReference>
<evidence type="ECO:0000256" key="1">
    <source>
        <dbReference type="ARBA" id="ARBA00000971"/>
    </source>
</evidence>
<organism evidence="15 16">
    <name type="scientific">Suttonella ornithocola</name>
    <dbReference type="NCBI Taxonomy" id="279832"/>
    <lineage>
        <taxon>Bacteria</taxon>
        <taxon>Pseudomonadati</taxon>
        <taxon>Pseudomonadota</taxon>
        <taxon>Gammaproteobacteria</taxon>
        <taxon>Cardiobacteriales</taxon>
        <taxon>Cardiobacteriaceae</taxon>
        <taxon>Suttonella</taxon>
    </lineage>
</organism>
<evidence type="ECO:0000313" key="16">
    <source>
        <dbReference type="Proteomes" id="UP000254601"/>
    </source>
</evidence>
<protein>
    <recommendedName>
        <fullName evidence="4 11">Trigger factor</fullName>
        <shortName evidence="11">TF</shortName>
        <ecNumber evidence="3 11">5.2.1.8</ecNumber>
    </recommendedName>
    <alternativeName>
        <fullName evidence="10 11">PPIase</fullName>
    </alternativeName>
</protein>
<dbReference type="Gene3D" id="1.10.3120.10">
    <property type="entry name" value="Trigger factor, C-terminal domain"/>
    <property type="match status" value="1"/>
</dbReference>
<keyword evidence="6 11" id="KW-0697">Rotamase</keyword>
<evidence type="ECO:0000256" key="8">
    <source>
        <dbReference type="ARBA" id="ARBA00023235"/>
    </source>
</evidence>
<dbReference type="GO" id="GO:0003755">
    <property type="term" value="F:peptidyl-prolyl cis-trans isomerase activity"/>
    <property type="evidence" value="ECO:0007669"/>
    <property type="project" value="UniProtKB-UniRule"/>
</dbReference>
<name>A0A380N027_9GAMM</name>
<dbReference type="Pfam" id="PF05698">
    <property type="entry name" value="Trigger_C"/>
    <property type="match status" value="1"/>
</dbReference>
<evidence type="ECO:0000256" key="3">
    <source>
        <dbReference type="ARBA" id="ARBA00013194"/>
    </source>
</evidence>
<evidence type="ECO:0000259" key="14">
    <source>
        <dbReference type="PROSITE" id="PS50059"/>
    </source>
</evidence>
<accession>A0A380N027</accession>
<comment type="domain">
    <text evidence="11">Consists of 3 domains; the N-terminus binds the ribosome, the middle domain has PPIase activity, while the C-terminus has intrinsic chaperone activity on its own.</text>
</comment>
<dbReference type="InterPro" id="IPR037041">
    <property type="entry name" value="Trigger_fac_C_sf"/>
</dbReference>
<evidence type="ECO:0000256" key="10">
    <source>
        <dbReference type="ARBA" id="ARBA00029986"/>
    </source>
</evidence>
<keyword evidence="7 11" id="KW-0143">Chaperone</keyword>
<dbReference type="InterPro" id="IPR036611">
    <property type="entry name" value="Trigger_fac_ribosome-bd_sf"/>
</dbReference>
<dbReference type="AlphaFoldDB" id="A0A380N027"/>
<dbReference type="EC" id="5.2.1.8" evidence="3 11"/>
<dbReference type="OrthoDB" id="9767721at2"/>
<evidence type="ECO:0000256" key="6">
    <source>
        <dbReference type="ARBA" id="ARBA00023110"/>
    </source>
</evidence>
<dbReference type="InterPro" id="IPR001179">
    <property type="entry name" value="PPIase_FKBP_dom"/>
</dbReference>
<keyword evidence="9 11" id="KW-0131">Cell cycle</keyword>
<keyword evidence="16" id="KW-1185">Reference proteome</keyword>
<feature type="domain" description="PPIase FKBP-type" evidence="14">
    <location>
        <begin position="163"/>
        <end position="248"/>
    </location>
</feature>
<comment type="subcellular location">
    <subcellularLocation>
        <location evidence="11">Cytoplasm</location>
    </subcellularLocation>
    <text evidence="11">About half TF is bound to the ribosome near the polypeptide exit tunnel while the other half is free in the cytoplasm.</text>
</comment>
<dbReference type="GO" id="GO:0044183">
    <property type="term" value="F:protein folding chaperone"/>
    <property type="evidence" value="ECO:0007669"/>
    <property type="project" value="TreeGrafter"/>
</dbReference>
<dbReference type="InterPro" id="IPR008881">
    <property type="entry name" value="Trigger_fac_ribosome-bd_bac"/>
</dbReference>
<dbReference type="Pfam" id="PF00254">
    <property type="entry name" value="FKBP_C"/>
    <property type="match status" value="1"/>
</dbReference>
<dbReference type="GO" id="GO:0005737">
    <property type="term" value="C:cytoplasm"/>
    <property type="evidence" value="ECO:0007669"/>
    <property type="project" value="UniProtKB-SubCell"/>
</dbReference>
<dbReference type="RefSeq" id="WP_072575922.1">
    <property type="nucleotide sequence ID" value="NZ_LWHB01000036.1"/>
</dbReference>
<dbReference type="PROSITE" id="PS50059">
    <property type="entry name" value="FKBP_PPIASE"/>
    <property type="match status" value="1"/>
</dbReference>
<comment type="function">
    <text evidence="11">Involved in protein export. Acts as a chaperone by maintaining the newly synthesized protein in an open conformation. Functions as a peptidyl-prolyl cis-trans isomerase.</text>
</comment>
<dbReference type="InterPro" id="IPR046357">
    <property type="entry name" value="PPIase_dom_sf"/>
</dbReference>
<dbReference type="Gene3D" id="3.10.50.40">
    <property type="match status" value="1"/>
</dbReference>
<evidence type="ECO:0000256" key="9">
    <source>
        <dbReference type="ARBA" id="ARBA00023306"/>
    </source>
</evidence>
<dbReference type="Pfam" id="PF05697">
    <property type="entry name" value="Trigger_N"/>
    <property type="match status" value="1"/>
</dbReference>